<reference evidence="3 4" key="1">
    <citation type="submission" date="2019-04" db="EMBL/GenBank/DDBJ databases">
        <title>An improved genome assembly and genetic linkage map for asparagus bean, Vigna unguiculata ssp. sesquipedialis.</title>
        <authorList>
            <person name="Xia Q."/>
            <person name="Zhang R."/>
            <person name="Dong Y."/>
        </authorList>
    </citation>
    <scope>NUCLEOTIDE SEQUENCE [LARGE SCALE GENOMIC DNA]</scope>
    <source>
        <tissue evidence="3">Leaf</tissue>
    </source>
</reference>
<dbReference type="Proteomes" id="UP000501690">
    <property type="component" value="Linkage Group LG8"/>
</dbReference>
<sequence>MVPDDEVPAAVMMVFSGGSHVLLQVLVLAAVAYIDGGSSSGARFAMASSKGSRCGSSGSIRSGDDVSRRWQDWFFLPLAVTALGRCCHFQ</sequence>
<evidence type="ECO:0000313" key="2">
    <source>
        <dbReference type="EMBL" id="QCE04864.1"/>
    </source>
</evidence>
<evidence type="ECO:0000313" key="3">
    <source>
        <dbReference type="EMBL" id="QCE04865.1"/>
    </source>
</evidence>
<gene>
    <name evidence="2" type="ORF">DEO72_LG8g2905</name>
    <name evidence="3" type="ORF">DEO72_LG8g2906</name>
</gene>
<organism evidence="3 4">
    <name type="scientific">Vigna unguiculata</name>
    <name type="common">Cowpea</name>
    <dbReference type="NCBI Taxonomy" id="3917"/>
    <lineage>
        <taxon>Eukaryota</taxon>
        <taxon>Viridiplantae</taxon>
        <taxon>Streptophyta</taxon>
        <taxon>Embryophyta</taxon>
        <taxon>Tracheophyta</taxon>
        <taxon>Spermatophyta</taxon>
        <taxon>Magnoliopsida</taxon>
        <taxon>eudicotyledons</taxon>
        <taxon>Gunneridae</taxon>
        <taxon>Pentapetalae</taxon>
        <taxon>rosids</taxon>
        <taxon>fabids</taxon>
        <taxon>Fabales</taxon>
        <taxon>Fabaceae</taxon>
        <taxon>Papilionoideae</taxon>
        <taxon>50 kb inversion clade</taxon>
        <taxon>NPAAA clade</taxon>
        <taxon>indigoferoid/millettioid clade</taxon>
        <taxon>Phaseoleae</taxon>
        <taxon>Vigna</taxon>
    </lineage>
</organism>
<dbReference type="EMBL" id="CP039352">
    <property type="protein sequence ID" value="QCE04865.1"/>
    <property type="molecule type" value="Genomic_DNA"/>
</dbReference>
<evidence type="ECO:0000256" key="1">
    <source>
        <dbReference type="SAM" id="Phobius"/>
    </source>
</evidence>
<keyword evidence="1" id="KW-0472">Membrane</keyword>
<keyword evidence="1" id="KW-0812">Transmembrane</keyword>
<accession>A0A4D6MYA8</accession>
<feature type="transmembrane region" description="Helical" evidence="1">
    <location>
        <begin position="12"/>
        <end position="34"/>
    </location>
</feature>
<dbReference type="EMBL" id="CP039352">
    <property type="protein sequence ID" value="QCE04864.1"/>
    <property type="molecule type" value="Genomic_DNA"/>
</dbReference>
<name>A0A4D6MYA8_VIGUN</name>
<dbReference type="AlphaFoldDB" id="A0A4D6MYA8"/>
<keyword evidence="4" id="KW-1185">Reference proteome</keyword>
<protein>
    <submittedName>
        <fullName evidence="3">Uncharacterized protein</fullName>
    </submittedName>
</protein>
<keyword evidence="1" id="KW-1133">Transmembrane helix</keyword>
<proteinExistence type="predicted"/>
<evidence type="ECO:0000313" key="4">
    <source>
        <dbReference type="Proteomes" id="UP000501690"/>
    </source>
</evidence>